<dbReference type="eggNOG" id="COG0265">
    <property type="taxonomic scope" value="Bacteria"/>
</dbReference>
<dbReference type="PRINTS" id="PR00834">
    <property type="entry name" value="PROTEASES2C"/>
</dbReference>
<dbReference type="InterPro" id="IPR046449">
    <property type="entry name" value="DEGP_PDZ_sf"/>
</dbReference>
<dbReference type="Pfam" id="PF13365">
    <property type="entry name" value="Trypsin_2"/>
    <property type="match status" value="1"/>
</dbReference>
<dbReference type="InterPro" id="IPR036034">
    <property type="entry name" value="PDZ_sf"/>
</dbReference>
<evidence type="ECO:0000313" key="6">
    <source>
        <dbReference type="EMBL" id="ACZ08437.1"/>
    </source>
</evidence>
<gene>
    <name evidence="6" type="ordered locus">Sterm_1578</name>
</gene>
<dbReference type="STRING" id="526218.Sterm_1578"/>
<dbReference type="GO" id="GO:0006508">
    <property type="term" value="P:proteolysis"/>
    <property type="evidence" value="ECO:0007669"/>
    <property type="project" value="UniProtKB-KW"/>
</dbReference>
<reference evidence="6 7" key="2">
    <citation type="journal article" date="2010" name="Stand. Genomic Sci.">
        <title>Complete genome sequence of Sebaldella termitidis type strain (NCTC 11300).</title>
        <authorList>
            <person name="Harmon-Smith M."/>
            <person name="Celia L."/>
            <person name="Chertkov O."/>
            <person name="Lapidus A."/>
            <person name="Copeland A."/>
            <person name="Glavina Del Rio T."/>
            <person name="Nolan M."/>
            <person name="Lucas S."/>
            <person name="Tice H."/>
            <person name="Cheng J.F."/>
            <person name="Han C."/>
            <person name="Detter J.C."/>
            <person name="Bruce D."/>
            <person name="Goodwin L."/>
            <person name="Pitluck S."/>
            <person name="Pati A."/>
            <person name="Liolios K."/>
            <person name="Ivanova N."/>
            <person name="Mavromatis K."/>
            <person name="Mikhailova N."/>
            <person name="Chen A."/>
            <person name="Palaniappan K."/>
            <person name="Land M."/>
            <person name="Hauser L."/>
            <person name="Chang Y.J."/>
            <person name="Jeffries C.D."/>
            <person name="Brettin T."/>
            <person name="Goker M."/>
            <person name="Beck B."/>
            <person name="Bristow J."/>
            <person name="Eisen J.A."/>
            <person name="Markowitz V."/>
            <person name="Hugenholtz P."/>
            <person name="Kyrpides N.C."/>
            <person name="Klenk H.P."/>
            <person name="Chen F."/>
        </authorList>
    </citation>
    <scope>NUCLEOTIDE SEQUENCE [LARGE SCALE GENOMIC DNA]</scope>
    <source>
        <strain evidence="7">ATCC 33386 / NCTC 11300</strain>
    </source>
</reference>
<dbReference type="PANTHER" id="PTHR45980:SF9">
    <property type="entry name" value="PROTEASE DO-LIKE 10, MITOCHONDRIAL-RELATED"/>
    <property type="match status" value="1"/>
</dbReference>
<dbReference type="RefSeq" id="WP_012861033.1">
    <property type="nucleotide sequence ID" value="NC_013517.1"/>
</dbReference>
<dbReference type="AlphaFoldDB" id="D1AI53"/>
<dbReference type="KEGG" id="str:Sterm_1578"/>
<evidence type="ECO:0000256" key="3">
    <source>
        <dbReference type="ARBA" id="ARBA00022825"/>
    </source>
</evidence>
<dbReference type="Gene3D" id="3.20.190.20">
    <property type="match status" value="1"/>
</dbReference>
<name>D1AI53_SEBTE</name>
<feature type="domain" description="PDZ" evidence="4">
    <location>
        <begin position="246"/>
        <end position="328"/>
    </location>
</feature>
<keyword evidence="7" id="KW-1185">Reference proteome</keyword>
<dbReference type="Gene3D" id="2.30.42.10">
    <property type="match status" value="1"/>
</dbReference>
<feature type="domain" description="Protease Do-like PDZ" evidence="5">
    <location>
        <begin position="338"/>
        <end position="474"/>
    </location>
</feature>
<proteinExistence type="predicted"/>
<dbReference type="PANTHER" id="PTHR45980">
    <property type="match status" value="1"/>
</dbReference>
<evidence type="ECO:0000256" key="1">
    <source>
        <dbReference type="ARBA" id="ARBA00022670"/>
    </source>
</evidence>
<keyword evidence="2" id="KW-0378">Hydrolase</keyword>
<evidence type="ECO:0000259" key="4">
    <source>
        <dbReference type="Pfam" id="PF13180"/>
    </source>
</evidence>
<organism evidence="6 7">
    <name type="scientific">Sebaldella termitidis (strain ATCC 33386 / NCTC 11300)</name>
    <dbReference type="NCBI Taxonomy" id="526218"/>
    <lineage>
        <taxon>Bacteria</taxon>
        <taxon>Fusobacteriati</taxon>
        <taxon>Fusobacteriota</taxon>
        <taxon>Fusobacteriia</taxon>
        <taxon>Fusobacteriales</taxon>
        <taxon>Leptotrichiaceae</taxon>
        <taxon>Sebaldella</taxon>
    </lineage>
</organism>
<evidence type="ECO:0000256" key="2">
    <source>
        <dbReference type="ARBA" id="ARBA00022801"/>
    </source>
</evidence>
<reference evidence="7" key="1">
    <citation type="submission" date="2009-09" db="EMBL/GenBank/DDBJ databases">
        <title>The complete chromosome of Sebaldella termitidis ATCC 33386.</title>
        <authorList>
            <consortium name="US DOE Joint Genome Institute (JGI-PGF)"/>
            <person name="Lucas S."/>
            <person name="Copeland A."/>
            <person name="Lapidus A."/>
            <person name="Glavina del Rio T."/>
            <person name="Dalin E."/>
            <person name="Tice H."/>
            <person name="Bruce D."/>
            <person name="Goodwin L."/>
            <person name="Pitluck S."/>
            <person name="Kyrpides N."/>
            <person name="Mavromatis K."/>
            <person name="Ivanova N."/>
            <person name="Mikhailova N."/>
            <person name="Sims D."/>
            <person name="Meincke L."/>
            <person name="Brettin T."/>
            <person name="Detter J.C."/>
            <person name="Han C."/>
            <person name="Larimer F."/>
            <person name="Land M."/>
            <person name="Hauser L."/>
            <person name="Markowitz V."/>
            <person name="Cheng J.F."/>
            <person name="Hugenholtz P."/>
            <person name="Woyke T."/>
            <person name="Wu D."/>
            <person name="Eisen J.A."/>
        </authorList>
    </citation>
    <scope>NUCLEOTIDE SEQUENCE [LARGE SCALE GENOMIC DNA]</scope>
    <source>
        <strain evidence="7">ATCC 33386 / NCTC 11300</strain>
    </source>
</reference>
<sequence>MKKIFLMLFFLVLLQISYGTDKIKSSIVKIYSTHQQYDYRSPWQNGSDYNSTSTGFIVDGNRILTNAHAVLSNRFLQVRKEGESKKYKASVEFISEEYDLALIKVEEPGFFNGTVPLKFSGIPMNRDKVAIYGYPMGGDKLSITEGIVSRIEHSKYTLTTEKFLIGQTDAAINPGNSGGPVISKGKIVGVAFSGLLGADNIGYFIPTPIVEHFLNDIKDGNYDGMPKLGIIWSELESPSHRKMLGVENTSTGILIKKIKKNSPFEDILKKGDVLLKLDNYPIEYDGTVEFRKNERTDFNYVVQNKNFGEFLRYEVMRDRKKVSGEIKLTKDKIPFDLIKNSSFEEPPTYFIYGGLIFEPLTDIYINNSPIKLPEDVDSIQGLQNKTELVVLVRVLSDDVNIGYNNYYDAIITRVNGESYTDFRDFVRIVKTSDEQFMKFEDIDGNEIVLDTRQVEKRNPEIFQNYSIDREMSADILDISR</sequence>
<dbReference type="EMBL" id="CP001739">
    <property type="protein sequence ID" value="ACZ08437.1"/>
    <property type="molecule type" value="Genomic_DNA"/>
</dbReference>
<dbReference type="InterPro" id="IPR041517">
    <property type="entry name" value="DEGP_PDZ"/>
</dbReference>
<keyword evidence="1" id="KW-0645">Protease</keyword>
<evidence type="ECO:0000259" key="5">
    <source>
        <dbReference type="Pfam" id="PF17815"/>
    </source>
</evidence>
<dbReference type="SUPFAM" id="SSF50156">
    <property type="entry name" value="PDZ domain-like"/>
    <property type="match status" value="1"/>
</dbReference>
<dbReference type="Proteomes" id="UP000000845">
    <property type="component" value="Chromosome"/>
</dbReference>
<dbReference type="Gene3D" id="2.40.10.10">
    <property type="entry name" value="Trypsin-like serine proteases"/>
    <property type="match status" value="2"/>
</dbReference>
<dbReference type="InterPro" id="IPR043504">
    <property type="entry name" value="Peptidase_S1_PA_chymotrypsin"/>
</dbReference>
<dbReference type="Pfam" id="PF13180">
    <property type="entry name" value="PDZ_2"/>
    <property type="match status" value="1"/>
</dbReference>
<dbReference type="InterPro" id="IPR009003">
    <property type="entry name" value="Peptidase_S1_PA"/>
</dbReference>
<dbReference type="SUPFAM" id="SSF50494">
    <property type="entry name" value="Trypsin-like serine proteases"/>
    <property type="match status" value="1"/>
</dbReference>
<keyword evidence="3" id="KW-0720">Serine protease</keyword>
<dbReference type="InterPro" id="IPR001478">
    <property type="entry name" value="PDZ"/>
</dbReference>
<protein>
    <submittedName>
        <fullName evidence="6">Peptidase S1 and S6 chymotrypsin/Hap</fullName>
    </submittedName>
</protein>
<accession>D1AI53</accession>
<evidence type="ECO:0000313" key="7">
    <source>
        <dbReference type="Proteomes" id="UP000000845"/>
    </source>
</evidence>
<dbReference type="InterPro" id="IPR001940">
    <property type="entry name" value="Peptidase_S1C"/>
</dbReference>
<dbReference type="HOGENOM" id="CLU_020120_10_0_0"/>
<dbReference type="GO" id="GO:0004252">
    <property type="term" value="F:serine-type endopeptidase activity"/>
    <property type="evidence" value="ECO:0007669"/>
    <property type="project" value="InterPro"/>
</dbReference>
<dbReference type="Pfam" id="PF17815">
    <property type="entry name" value="PDZ_3"/>
    <property type="match status" value="1"/>
</dbReference>